<evidence type="ECO:0000256" key="1">
    <source>
        <dbReference type="SAM" id="Phobius"/>
    </source>
</evidence>
<keyword evidence="3" id="KW-1185">Reference proteome</keyword>
<gene>
    <name evidence="2" type="ORF">M438DRAFT_154226</name>
</gene>
<reference evidence="2 3" key="1">
    <citation type="journal article" date="2014" name="BMC Genomics">
        <title>Genome sequencing of four Aureobasidium pullulans varieties: biotechnological potential, stress tolerance, and description of new species.</title>
        <authorList>
            <person name="Gostin Ar C."/>
            <person name="Ohm R.A."/>
            <person name="Kogej T."/>
            <person name="Sonjak S."/>
            <person name="Turk M."/>
            <person name="Zajc J."/>
            <person name="Zalar P."/>
            <person name="Grube M."/>
            <person name="Sun H."/>
            <person name="Han J."/>
            <person name="Sharma A."/>
            <person name="Chiniquy J."/>
            <person name="Ngan C.Y."/>
            <person name="Lipzen A."/>
            <person name="Barry K."/>
            <person name="Grigoriev I.V."/>
            <person name="Gunde-Cimerman N."/>
        </authorList>
    </citation>
    <scope>NUCLEOTIDE SEQUENCE [LARGE SCALE GENOMIC DNA]</scope>
    <source>
        <strain evidence="2 3">EXF-150</strain>
    </source>
</reference>
<accession>A0A074X0W2</accession>
<dbReference type="EMBL" id="KL585010">
    <property type="protein sequence ID" value="KEQ79080.1"/>
    <property type="molecule type" value="Genomic_DNA"/>
</dbReference>
<evidence type="ECO:0000313" key="3">
    <source>
        <dbReference type="Proteomes" id="UP000030706"/>
    </source>
</evidence>
<dbReference type="HOGENOM" id="CLU_2346341_0_0_1"/>
<protein>
    <submittedName>
        <fullName evidence="2">Uncharacterized protein</fullName>
    </submittedName>
</protein>
<feature type="transmembrane region" description="Helical" evidence="1">
    <location>
        <begin position="79"/>
        <end position="96"/>
    </location>
</feature>
<keyword evidence="1" id="KW-0812">Transmembrane</keyword>
<sequence>MRTCNHHLYSCAGRSCRWTFFFSLLFPKTWVGGFLHFCTICCFCSYACLLALVFSSWFFFFDMQICRFFFDMQMINPHFSKTFHYLQFFLVVWGFLS</sequence>
<proteinExistence type="predicted"/>
<dbReference type="RefSeq" id="XP_029755267.1">
    <property type="nucleotide sequence ID" value="XM_029898992.1"/>
</dbReference>
<name>A0A074X0W2_AURPU</name>
<keyword evidence="1" id="KW-0472">Membrane</keyword>
<dbReference type="GeneID" id="40741298"/>
<organism evidence="2 3">
    <name type="scientific">Aureobasidium pullulans EXF-150</name>
    <dbReference type="NCBI Taxonomy" id="1043002"/>
    <lineage>
        <taxon>Eukaryota</taxon>
        <taxon>Fungi</taxon>
        <taxon>Dikarya</taxon>
        <taxon>Ascomycota</taxon>
        <taxon>Pezizomycotina</taxon>
        <taxon>Dothideomycetes</taxon>
        <taxon>Dothideomycetidae</taxon>
        <taxon>Dothideales</taxon>
        <taxon>Saccotheciaceae</taxon>
        <taxon>Aureobasidium</taxon>
    </lineage>
</organism>
<evidence type="ECO:0000313" key="2">
    <source>
        <dbReference type="EMBL" id="KEQ79080.1"/>
    </source>
</evidence>
<keyword evidence="1" id="KW-1133">Transmembrane helix</keyword>
<dbReference type="Proteomes" id="UP000030706">
    <property type="component" value="Unassembled WGS sequence"/>
</dbReference>
<feature type="transmembrane region" description="Helical" evidence="1">
    <location>
        <begin position="34"/>
        <end position="59"/>
    </location>
</feature>
<dbReference type="AlphaFoldDB" id="A0A074X0W2"/>